<keyword evidence="8 15" id="KW-0479">Metal-binding</keyword>
<dbReference type="InterPro" id="IPR053848">
    <property type="entry name" value="IMS_HHH_1"/>
</dbReference>
<dbReference type="Gene3D" id="3.30.70.270">
    <property type="match status" value="1"/>
</dbReference>
<dbReference type="InterPro" id="IPR050116">
    <property type="entry name" value="DNA_polymerase-Y"/>
</dbReference>
<evidence type="ECO:0000256" key="14">
    <source>
        <dbReference type="ARBA" id="ARBA00049244"/>
    </source>
</evidence>
<feature type="binding site" evidence="15">
    <location>
        <position position="8"/>
    </location>
    <ligand>
        <name>Mg(2+)</name>
        <dbReference type="ChEBI" id="CHEBI:18420"/>
    </ligand>
</feature>
<dbReference type="NCBIfam" id="NF002677">
    <property type="entry name" value="PRK02406.1"/>
    <property type="match status" value="1"/>
</dbReference>
<keyword evidence="18" id="KW-1185">Reference proteome</keyword>
<feature type="site" description="Substrate discrimination" evidence="15">
    <location>
        <position position="13"/>
    </location>
</feature>
<dbReference type="Pfam" id="PF21999">
    <property type="entry name" value="IMS_HHH_1"/>
    <property type="match status" value="1"/>
</dbReference>
<keyword evidence="6 15" id="KW-0548">Nucleotidyltransferase</keyword>
<evidence type="ECO:0000256" key="2">
    <source>
        <dbReference type="ARBA" id="ARBA00010945"/>
    </source>
</evidence>
<dbReference type="InterPro" id="IPR043502">
    <property type="entry name" value="DNA/RNA_pol_sf"/>
</dbReference>
<keyword evidence="13 15" id="KW-0234">DNA repair</keyword>
<protein>
    <recommendedName>
        <fullName evidence="15">DNA polymerase IV</fullName>
        <shortName evidence="15">Pol IV</shortName>
        <ecNumber evidence="15">2.7.7.7</ecNumber>
    </recommendedName>
</protein>
<keyword evidence="9 15" id="KW-0227">DNA damage</keyword>
<dbReference type="PANTHER" id="PTHR11076">
    <property type="entry name" value="DNA REPAIR POLYMERASE UMUC / TRANSFERASE FAMILY MEMBER"/>
    <property type="match status" value="1"/>
</dbReference>
<evidence type="ECO:0000256" key="12">
    <source>
        <dbReference type="ARBA" id="ARBA00023125"/>
    </source>
</evidence>
<dbReference type="EC" id="2.7.7.7" evidence="15"/>
<evidence type="ECO:0000256" key="3">
    <source>
        <dbReference type="ARBA" id="ARBA00022457"/>
    </source>
</evidence>
<evidence type="ECO:0000256" key="11">
    <source>
        <dbReference type="ARBA" id="ARBA00022932"/>
    </source>
</evidence>
<comment type="cofactor">
    <cofactor evidence="15">
        <name>Mg(2+)</name>
        <dbReference type="ChEBI" id="CHEBI:18420"/>
    </cofactor>
    <text evidence="15">Binds 2 magnesium ions per subunit.</text>
</comment>
<gene>
    <name evidence="15 17" type="primary">dinB</name>
    <name evidence="17" type="ORF">H4O21_14905</name>
</gene>
<dbReference type="AlphaFoldDB" id="A0A839IQX1"/>
<dbReference type="PROSITE" id="PS50173">
    <property type="entry name" value="UMUC"/>
    <property type="match status" value="1"/>
</dbReference>
<comment type="subunit">
    <text evidence="15">Monomer.</text>
</comment>
<dbReference type="InterPro" id="IPR022880">
    <property type="entry name" value="DNApol_IV"/>
</dbReference>
<evidence type="ECO:0000256" key="5">
    <source>
        <dbReference type="ARBA" id="ARBA00022679"/>
    </source>
</evidence>
<comment type="catalytic activity">
    <reaction evidence="14 15">
        <text>DNA(n) + a 2'-deoxyribonucleoside 5'-triphosphate = DNA(n+1) + diphosphate</text>
        <dbReference type="Rhea" id="RHEA:22508"/>
        <dbReference type="Rhea" id="RHEA-COMP:17339"/>
        <dbReference type="Rhea" id="RHEA-COMP:17340"/>
        <dbReference type="ChEBI" id="CHEBI:33019"/>
        <dbReference type="ChEBI" id="CHEBI:61560"/>
        <dbReference type="ChEBI" id="CHEBI:173112"/>
        <dbReference type="EC" id="2.7.7.7"/>
    </reaction>
</comment>
<comment type="subcellular location">
    <subcellularLocation>
        <location evidence="1 15">Cytoplasm</location>
    </subcellularLocation>
</comment>
<accession>A0A839IQX1</accession>
<evidence type="ECO:0000256" key="8">
    <source>
        <dbReference type="ARBA" id="ARBA00022723"/>
    </source>
</evidence>
<dbReference type="GO" id="GO:0005829">
    <property type="term" value="C:cytosol"/>
    <property type="evidence" value="ECO:0007669"/>
    <property type="project" value="TreeGrafter"/>
</dbReference>
<organism evidence="17 18">
    <name type="scientific">Oceanospirillum sediminis</name>
    <dbReference type="NCBI Taxonomy" id="2760088"/>
    <lineage>
        <taxon>Bacteria</taxon>
        <taxon>Pseudomonadati</taxon>
        <taxon>Pseudomonadota</taxon>
        <taxon>Gammaproteobacteria</taxon>
        <taxon>Oceanospirillales</taxon>
        <taxon>Oceanospirillaceae</taxon>
        <taxon>Oceanospirillum</taxon>
    </lineage>
</organism>
<dbReference type="PANTHER" id="PTHR11076:SF33">
    <property type="entry name" value="DNA POLYMERASE KAPPA"/>
    <property type="match status" value="1"/>
</dbReference>
<feature type="domain" description="UmuC" evidence="16">
    <location>
        <begin position="4"/>
        <end position="185"/>
    </location>
</feature>
<dbReference type="GO" id="GO:0006261">
    <property type="term" value="P:DNA-templated DNA replication"/>
    <property type="evidence" value="ECO:0007669"/>
    <property type="project" value="UniProtKB-UniRule"/>
</dbReference>
<dbReference type="EMBL" id="JACJFM010000020">
    <property type="protein sequence ID" value="MBB1487893.1"/>
    <property type="molecule type" value="Genomic_DNA"/>
</dbReference>
<comment type="caution">
    <text evidence="17">The sequence shown here is derived from an EMBL/GenBank/DDBJ whole genome shotgun (WGS) entry which is preliminary data.</text>
</comment>
<evidence type="ECO:0000256" key="1">
    <source>
        <dbReference type="ARBA" id="ARBA00004496"/>
    </source>
</evidence>
<proteinExistence type="inferred from homology"/>
<dbReference type="SUPFAM" id="SSF100879">
    <property type="entry name" value="Lesion bypass DNA polymerase (Y-family), little finger domain"/>
    <property type="match status" value="1"/>
</dbReference>
<keyword evidence="10 15" id="KW-0460">Magnesium</keyword>
<evidence type="ECO:0000313" key="18">
    <source>
        <dbReference type="Proteomes" id="UP000565262"/>
    </source>
</evidence>
<comment type="function">
    <text evidence="15">Poorly processive, error-prone DNA polymerase involved in untargeted mutagenesis. Copies undamaged DNA at stalled replication forks, which arise in vivo from mismatched or misaligned primer ends. These misaligned primers can be extended by PolIV. Exhibits no 3'-5' exonuclease (proofreading) activity. May be involved in translesional synthesis, in conjunction with the beta clamp from PolIII.</text>
</comment>
<evidence type="ECO:0000256" key="7">
    <source>
        <dbReference type="ARBA" id="ARBA00022705"/>
    </source>
</evidence>
<dbReference type="HAMAP" id="MF_01113">
    <property type="entry name" value="DNApol_IV"/>
    <property type="match status" value="1"/>
</dbReference>
<dbReference type="GO" id="GO:0003887">
    <property type="term" value="F:DNA-directed DNA polymerase activity"/>
    <property type="evidence" value="ECO:0007669"/>
    <property type="project" value="UniProtKB-UniRule"/>
</dbReference>
<dbReference type="SUPFAM" id="SSF56672">
    <property type="entry name" value="DNA/RNA polymerases"/>
    <property type="match status" value="1"/>
</dbReference>
<dbReference type="Pfam" id="PF11799">
    <property type="entry name" value="IMS_C"/>
    <property type="match status" value="1"/>
</dbReference>
<keyword evidence="5 15" id="KW-0808">Transferase</keyword>
<evidence type="ECO:0000256" key="15">
    <source>
        <dbReference type="HAMAP-Rule" id="MF_01113"/>
    </source>
</evidence>
<evidence type="ECO:0000256" key="13">
    <source>
        <dbReference type="ARBA" id="ARBA00023204"/>
    </source>
</evidence>
<keyword evidence="3 15" id="KW-0515">Mutator protein</keyword>
<dbReference type="InterPro" id="IPR036775">
    <property type="entry name" value="DNA_pol_Y-fam_lit_finger_sf"/>
</dbReference>
<dbReference type="Gene3D" id="3.40.1170.60">
    <property type="match status" value="1"/>
</dbReference>
<dbReference type="GO" id="GO:0000287">
    <property type="term" value="F:magnesium ion binding"/>
    <property type="evidence" value="ECO:0007669"/>
    <property type="project" value="UniProtKB-UniRule"/>
</dbReference>
<reference evidence="17 18" key="1">
    <citation type="submission" date="2020-08" db="EMBL/GenBank/DDBJ databases">
        <title>Oceanospirillum sp. nov. isolated from marine sediment.</title>
        <authorList>
            <person name="Ji X."/>
        </authorList>
    </citation>
    <scope>NUCLEOTIDE SEQUENCE [LARGE SCALE GENOMIC DNA]</scope>
    <source>
        <strain evidence="17 18">D5</strain>
    </source>
</reference>
<dbReference type="InterPro" id="IPR001126">
    <property type="entry name" value="UmuC"/>
</dbReference>
<dbReference type="Gene3D" id="3.30.1490.100">
    <property type="entry name" value="DNA polymerase, Y-family, little finger domain"/>
    <property type="match status" value="1"/>
</dbReference>
<dbReference type="Gene3D" id="1.10.150.20">
    <property type="entry name" value="5' to 3' exonuclease, C-terminal subdomain"/>
    <property type="match status" value="1"/>
</dbReference>
<dbReference type="GO" id="GO:0009432">
    <property type="term" value="P:SOS response"/>
    <property type="evidence" value="ECO:0007669"/>
    <property type="project" value="TreeGrafter"/>
</dbReference>
<keyword evidence="7 15" id="KW-0235">DNA replication</keyword>
<evidence type="ECO:0000256" key="9">
    <source>
        <dbReference type="ARBA" id="ARBA00022763"/>
    </source>
</evidence>
<dbReference type="FunFam" id="3.40.1170.60:FF:000001">
    <property type="entry name" value="DNA polymerase IV"/>
    <property type="match status" value="1"/>
</dbReference>
<evidence type="ECO:0000256" key="4">
    <source>
        <dbReference type="ARBA" id="ARBA00022490"/>
    </source>
</evidence>
<dbReference type="GO" id="GO:0006281">
    <property type="term" value="P:DNA repair"/>
    <property type="evidence" value="ECO:0007669"/>
    <property type="project" value="UniProtKB-UniRule"/>
</dbReference>
<dbReference type="RefSeq" id="WP_182809670.1">
    <property type="nucleotide sequence ID" value="NZ_JACJFM010000020.1"/>
</dbReference>
<sequence length="359" mass="39787">MRKIIHADCDCFFAAVEMRDNPDLKDKPVAVGGAADKRGVISTCNYAARAWGVRSAMPTAQALRLCPQLILCPSRMPVYKETAAVIREIFFQLTDRVEVVSIDEAYLDVSQCELFQGSATRIAQRLKQEVVSQTGITISVGISVNKFLAKVASDWQKPDGLFVIHPEDINGFMPDLAVRKIPGVGAVTAEKLAVRGIENCGQLQAVSLSELTGWFGKSGGTLYERCRGIDYREVTTERIRKSISVERTFACNLKHPDEMIQVINNQLLPELIARASPYASRRVRGFFLKVRFADFSVTTVDHSISDSCMKDILASLGNSELFQSLLRDALQRGPSDIRLLGTGFRLQDEGYSVQQLSLF</sequence>
<dbReference type="Proteomes" id="UP000565262">
    <property type="component" value="Unassembled WGS sequence"/>
</dbReference>
<dbReference type="GO" id="GO:0003684">
    <property type="term" value="F:damaged DNA binding"/>
    <property type="evidence" value="ECO:0007669"/>
    <property type="project" value="InterPro"/>
</dbReference>
<name>A0A839IQX1_9GAMM</name>
<dbReference type="Pfam" id="PF00817">
    <property type="entry name" value="IMS"/>
    <property type="match status" value="1"/>
</dbReference>
<dbReference type="GO" id="GO:0042276">
    <property type="term" value="P:error-prone translesion synthesis"/>
    <property type="evidence" value="ECO:0007669"/>
    <property type="project" value="TreeGrafter"/>
</dbReference>
<evidence type="ECO:0000256" key="6">
    <source>
        <dbReference type="ARBA" id="ARBA00022695"/>
    </source>
</evidence>
<dbReference type="InterPro" id="IPR043128">
    <property type="entry name" value="Rev_trsase/Diguanyl_cyclase"/>
</dbReference>
<comment type="similarity">
    <text evidence="2 15">Belongs to the DNA polymerase type-Y family.</text>
</comment>
<keyword evidence="12 15" id="KW-0238">DNA-binding</keyword>
<feature type="active site" evidence="15">
    <location>
        <position position="104"/>
    </location>
</feature>
<feature type="binding site" evidence="15">
    <location>
        <position position="103"/>
    </location>
    <ligand>
        <name>Mg(2+)</name>
        <dbReference type="ChEBI" id="CHEBI:18420"/>
    </ligand>
</feature>
<dbReference type="CDD" id="cd03586">
    <property type="entry name" value="PolY_Pol_IV_kappa"/>
    <property type="match status" value="1"/>
</dbReference>
<keyword evidence="4 15" id="KW-0963">Cytoplasm</keyword>
<keyword evidence="11 15" id="KW-0239">DNA-directed DNA polymerase</keyword>
<dbReference type="InterPro" id="IPR017961">
    <property type="entry name" value="DNA_pol_Y-fam_little_finger"/>
</dbReference>
<evidence type="ECO:0000259" key="16">
    <source>
        <dbReference type="PROSITE" id="PS50173"/>
    </source>
</evidence>
<evidence type="ECO:0000313" key="17">
    <source>
        <dbReference type="EMBL" id="MBB1487893.1"/>
    </source>
</evidence>
<evidence type="ECO:0000256" key="10">
    <source>
        <dbReference type="ARBA" id="ARBA00022842"/>
    </source>
</evidence>